<keyword evidence="2" id="KW-1185">Reference proteome</keyword>
<accession>A0A9P8QS14</accession>
<reference evidence="1" key="1">
    <citation type="submission" date="2021-08" db="EMBL/GenBank/DDBJ databases">
        <title>Chromosome-Level Trichoderma cornu-damae using Hi-C Data.</title>
        <authorList>
            <person name="Kim C.S."/>
        </authorList>
    </citation>
    <scope>NUCLEOTIDE SEQUENCE</scope>
    <source>
        <strain evidence="1">KA19-0412C</strain>
    </source>
</reference>
<name>A0A9P8QS14_9HYPO</name>
<comment type="caution">
    <text evidence="1">The sequence shown here is derived from an EMBL/GenBank/DDBJ whole genome shotgun (WGS) entry which is preliminary data.</text>
</comment>
<protein>
    <submittedName>
        <fullName evidence="1">Uncharacterized protein</fullName>
    </submittedName>
</protein>
<evidence type="ECO:0000313" key="2">
    <source>
        <dbReference type="Proteomes" id="UP000827724"/>
    </source>
</evidence>
<evidence type="ECO:0000313" key="1">
    <source>
        <dbReference type="EMBL" id="KAH6607482.1"/>
    </source>
</evidence>
<dbReference type="EMBL" id="JAIWOZ010000003">
    <property type="protein sequence ID" value="KAH6607482.1"/>
    <property type="molecule type" value="Genomic_DNA"/>
</dbReference>
<proteinExistence type="predicted"/>
<dbReference type="Proteomes" id="UP000827724">
    <property type="component" value="Unassembled WGS sequence"/>
</dbReference>
<gene>
    <name evidence="1" type="ORF">Trco_003795</name>
</gene>
<sequence length="68" mass="7704">MNPLVRDRTRNRAARVARNVFSQVETQSIDILSPTGDSVKRRIPVSERMEGIPRCFPVRSPTRPNIAS</sequence>
<dbReference type="AlphaFoldDB" id="A0A9P8QS14"/>
<organism evidence="1 2">
    <name type="scientific">Trichoderma cornu-damae</name>
    <dbReference type="NCBI Taxonomy" id="654480"/>
    <lineage>
        <taxon>Eukaryota</taxon>
        <taxon>Fungi</taxon>
        <taxon>Dikarya</taxon>
        <taxon>Ascomycota</taxon>
        <taxon>Pezizomycotina</taxon>
        <taxon>Sordariomycetes</taxon>
        <taxon>Hypocreomycetidae</taxon>
        <taxon>Hypocreales</taxon>
        <taxon>Hypocreaceae</taxon>
        <taxon>Trichoderma</taxon>
    </lineage>
</organism>